<dbReference type="CDD" id="cd01846">
    <property type="entry name" value="fatty_acyltransferase_like"/>
    <property type="match status" value="1"/>
</dbReference>
<sequence>MLRRVLPRLAALALIAAAPLAARPAEAGYAGLYAFGDSLTDRGNLFIATGGAAPVPPYVAGQLSNGNTWVESFSQRLGTGPTAPSLLGGGVFAYALGRADTAPAPPPLPPAAGAQINLPGQVGAFLAAAGGTAPADALYAVWAGSNDMLQTLADASLIADPVARALFINNAIATSVSSLIGQMQALEAAGAEHFLVLNLPDLGKIPRLNGDPMSSAAGTGIAAAFNAALANGLAAFDALPGVRVFGVDTFALINRAVAAPAAFGLTNVTDACLEGGPVNYTTTIPANLVCTPAQLTTSLFFDDLHPSAATHVLIANAALAAVPAPGAAGLLLVALGGLVVVRRRAAAGA</sequence>
<evidence type="ECO:0000313" key="5">
    <source>
        <dbReference type="Proteomes" id="UP000245765"/>
    </source>
</evidence>
<keyword evidence="5" id="KW-1185">Reference proteome</keyword>
<dbReference type="EMBL" id="QGNA01000001">
    <property type="protein sequence ID" value="PWS37818.1"/>
    <property type="molecule type" value="Genomic_DNA"/>
</dbReference>
<proteinExistence type="predicted"/>
<keyword evidence="1" id="KW-0378">Hydrolase</keyword>
<dbReference type="SUPFAM" id="SSF52266">
    <property type="entry name" value="SGNH hydrolase"/>
    <property type="match status" value="1"/>
</dbReference>
<evidence type="ECO:0000256" key="2">
    <source>
        <dbReference type="SAM" id="Phobius"/>
    </source>
</evidence>
<keyword evidence="2" id="KW-1133">Transmembrane helix</keyword>
<dbReference type="Proteomes" id="UP000245765">
    <property type="component" value="Unassembled WGS sequence"/>
</dbReference>
<dbReference type="InterPro" id="IPR001087">
    <property type="entry name" value="GDSL"/>
</dbReference>
<protein>
    <submittedName>
        <fullName evidence="4">Uncharacterized protein</fullName>
    </submittedName>
</protein>
<dbReference type="Pfam" id="PF00657">
    <property type="entry name" value="Lipase_GDSL"/>
    <property type="match status" value="1"/>
</dbReference>
<dbReference type="AlphaFoldDB" id="A0A317FJJ4"/>
<evidence type="ECO:0000256" key="3">
    <source>
        <dbReference type="SAM" id="SignalP"/>
    </source>
</evidence>
<organism evidence="4 5">
    <name type="scientific">Falsiroseomonas bella</name>
    <dbReference type="NCBI Taxonomy" id="2184016"/>
    <lineage>
        <taxon>Bacteria</taxon>
        <taxon>Pseudomonadati</taxon>
        <taxon>Pseudomonadota</taxon>
        <taxon>Alphaproteobacteria</taxon>
        <taxon>Acetobacterales</taxon>
        <taxon>Roseomonadaceae</taxon>
        <taxon>Falsiroseomonas</taxon>
    </lineage>
</organism>
<evidence type="ECO:0000256" key="1">
    <source>
        <dbReference type="ARBA" id="ARBA00022801"/>
    </source>
</evidence>
<dbReference type="PANTHER" id="PTHR45648:SF22">
    <property type="entry name" value="GDSL LIPASE_ACYLHYDROLASE FAMILY PROTEIN (AFU_ORTHOLOGUE AFUA_4G14700)"/>
    <property type="match status" value="1"/>
</dbReference>
<keyword evidence="2" id="KW-0812">Transmembrane</keyword>
<keyword evidence="3" id="KW-0732">Signal</keyword>
<dbReference type="PANTHER" id="PTHR45648">
    <property type="entry name" value="GDSL LIPASE/ACYLHYDROLASE FAMILY PROTEIN (AFU_ORTHOLOGUE AFUA_4G14700)"/>
    <property type="match status" value="1"/>
</dbReference>
<name>A0A317FJJ4_9PROT</name>
<comment type="caution">
    <text evidence="4">The sequence shown here is derived from an EMBL/GenBank/DDBJ whole genome shotgun (WGS) entry which is preliminary data.</text>
</comment>
<dbReference type="OrthoDB" id="5292073at2"/>
<reference evidence="5" key="1">
    <citation type="submission" date="2018-05" db="EMBL/GenBank/DDBJ databases">
        <authorList>
            <person name="Du Z."/>
            <person name="Wang X."/>
        </authorList>
    </citation>
    <scope>NUCLEOTIDE SEQUENCE [LARGE SCALE GENOMIC DNA]</scope>
    <source>
        <strain evidence="5">CQN31</strain>
    </source>
</reference>
<dbReference type="InterPro" id="IPR036514">
    <property type="entry name" value="SGNH_hydro_sf"/>
</dbReference>
<keyword evidence="2" id="KW-0472">Membrane</keyword>
<evidence type="ECO:0000313" key="4">
    <source>
        <dbReference type="EMBL" id="PWS37818.1"/>
    </source>
</evidence>
<dbReference type="GO" id="GO:0016788">
    <property type="term" value="F:hydrolase activity, acting on ester bonds"/>
    <property type="evidence" value="ECO:0007669"/>
    <property type="project" value="InterPro"/>
</dbReference>
<feature type="signal peptide" evidence="3">
    <location>
        <begin position="1"/>
        <end position="27"/>
    </location>
</feature>
<dbReference type="InterPro" id="IPR051058">
    <property type="entry name" value="GDSL_Est/Lipase"/>
</dbReference>
<feature type="chain" id="PRO_5016253010" evidence="3">
    <location>
        <begin position="28"/>
        <end position="349"/>
    </location>
</feature>
<feature type="transmembrane region" description="Helical" evidence="2">
    <location>
        <begin position="317"/>
        <end position="341"/>
    </location>
</feature>
<dbReference type="RefSeq" id="WP_109868440.1">
    <property type="nucleotide sequence ID" value="NZ_QGNA01000001.1"/>
</dbReference>
<gene>
    <name evidence="4" type="ORF">DFH01_00410</name>
</gene>
<accession>A0A317FJJ4</accession>
<dbReference type="Gene3D" id="3.40.50.1110">
    <property type="entry name" value="SGNH hydrolase"/>
    <property type="match status" value="1"/>
</dbReference>